<dbReference type="PANTHER" id="PTHR31685:SF2">
    <property type="entry name" value="PROTEIN YTP1"/>
    <property type="match status" value="1"/>
</dbReference>
<keyword evidence="2" id="KW-0812">Transmembrane</keyword>
<feature type="chain" id="PRO_5019369074" description="Protein YTP1-like C-terminal domain-containing protein" evidence="3">
    <location>
        <begin position="20"/>
        <end position="331"/>
    </location>
</feature>
<dbReference type="OrthoDB" id="4137487at2759"/>
<keyword evidence="6" id="KW-1185">Reference proteome</keyword>
<feature type="transmembrane region" description="Helical" evidence="2">
    <location>
        <begin position="118"/>
        <end position="140"/>
    </location>
</feature>
<dbReference type="AlphaFoldDB" id="A0A409V909"/>
<feature type="transmembrane region" description="Helical" evidence="2">
    <location>
        <begin position="199"/>
        <end position="216"/>
    </location>
</feature>
<keyword evidence="2" id="KW-1133">Transmembrane helix</keyword>
<name>A0A409V909_9AGAR</name>
<dbReference type="STRING" id="181874.A0A409V909"/>
<feature type="transmembrane region" description="Helical" evidence="2">
    <location>
        <begin position="94"/>
        <end position="112"/>
    </location>
</feature>
<evidence type="ECO:0000256" key="2">
    <source>
        <dbReference type="SAM" id="Phobius"/>
    </source>
</evidence>
<gene>
    <name evidence="5" type="ORF">CVT24_005819</name>
</gene>
<proteinExistence type="predicted"/>
<dbReference type="Proteomes" id="UP000284842">
    <property type="component" value="Unassembled WGS sequence"/>
</dbReference>
<reference evidence="5 6" key="1">
    <citation type="journal article" date="2018" name="Evol. Lett.">
        <title>Horizontal gene cluster transfer increased hallucinogenic mushroom diversity.</title>
        <authorList>
            <person name="Reynolds H.T."/>
            <person name="Vijayakumar V."/>
            <person name="Gluck-Thaler E."/>
            <person name="Korotkin H.B."/>
            <person name="Matheny P.B."/>
            <person name="Slot J.C."/>
        </authorList>
    </citation>
    <scope>NUCLEOTIDE SEQUENCE [LARGE SCALE GENOMIC DNA]</scope>
    <source>
        <strain evidence="5 6">2629</strain>
    </source>
</reference>
<keyword evidence="3" id="KW-0732">Signal</keyword>
<evidence type="ECO:0000313" key="6">
    <source>
        <dbReference type="Proteomes" id="UP000284842"/>
    </source>
</evidence>
<dbReference type="InParanoid" id="A0A409V909"/>
<evidence type="ECO:0000256" key="1">
    <source>
        <dbReference type="SAM" id="MobiDB-lite"/>
    </source>
</evidence>
<feature type="transmembrane region" description="Helical" evidence="2">
    <location>
        <begin position="43"/>
        <end position="62"/>
    </location>
</feature>
<accession>A0A409V909</accession>
<feature type="region of interest" description="Disordered" evidence="1">
    <location>
        <begin position="297"/>
        <end position="331"/>
    </location>
</feature>
<comment type="caution">
    <text evidence="5">The sequence shown here is derived from an EMBL/GenBank/DDBJ whole genome shotgun (WGS) entry which is preliminary data.</text>
</comment>
<dbReference type="EMBL" id="NHTK01006131">
    <property type="protein sequence ID" value="PPQ63108.1"/>
    <property type="molecule type" value="Genomic_DNA"/>
</dbReference>
<feature type="domain" description="Protein YTP1-like C-terminal" evidence="4">
    <location>
        <begin position="72"/>
        <end position="258"/>
    </location>
</feature>
<organism evidence="5 6">
    <name type="scientific">Panaeolus cyanescens</name>
    <dbReference type="NCBI Taxonomy" id="181874"/>
    <lineage>
        <taxon>Eukaryota</taxon>
        <taxon>Fungi</taxon>
        <taxon>Dikarya</taxon>
        <taxon>Basidiomycota</taxon>
        <taxon>Agaricomycotina</taxon>
        <taxon>Agaricomycetes</taxon>
        <taxon>Agaricomycetidae</taxon>
        <taxon>Agaricales</taxon>
        <taxon>Agaricineae</taxon>
        <taxon>Galeropsidaceae</taxon>
        <taxon>Panaeolus</taxon>
    </lineage>
</organism>
<evidence type="ECO:0000313" key="5">
    <source>
        <dbReference type="EMBL" id="PPQ63108.1"/>
    </source>
</evidence>
<keyword evidence="2" id="KW-0472">Membrane</keyword>
<dbReference type="PANTHER" id="PTHR31685">
    <property type="entry name" value="INTEGRAL MEMBRANE PROTEIN (AFU_ORTHOLOGUE AFUA_6G12730)-RELATED"/>
    <property type="match status" value="1"/>
</dbReference>
<feature type="compositionally biased region" description="Basic and acidic residues" evidence="1">
    <location>
        <begin position="306"/>
        <end position="316"/>
    </location>
</feature>
<sequence length="331" mass="36891">MSSLLRSTIIFGLATLVLAHPHHDKLTEDQANAAVDSILWIHMFLQGLVWGVLFPIGMMLGITRSKWHVPLQGIVNTFTEHRGNTWSIKDMQHTILGVLWWTGGILGIYLSRNNQRNVVPAVIIFLTGWAMSEHAQALMISTKVHAMFGHTLMLAGVTRILEVVYFSPTFASENSEDDRGSEHTLADGHTSAKHLASKAFSYLTPFLLVSAGLLFMSATDEELDYVKDNEVDHVTYILIVFSFSFLLYAFIVFLVNMYTTTGRNAAGAVTPNSKLALGADTENIELRTGTGRKWYSRVPNTGNRRRGMEEPTHILGDDEEEEDEMAPGPRL</sequence>
<evidence type="ECO:0000259" key="4">
    <source>
        <dbReference type="Pfam" id="PF10355"/>
    </source>
</evidence>
<evidence type="ECO:0000256" key="3">
    <source>
        <dbReference type="SAM" id="SignalP"/>
    </source>
</evidence>
<protein>
    <recommendedName>
        <fullName evidence="4">Protein YTP1-like C-terminal domain-containing protein</fullName>
    </recommendedName>
</protein>
<feature type="signal peptide" evidence="3">
    <location>
        <begin position="1"/>
        <end position="19"/>
    </location>
</feature>
<dbReference type="InterPro" id="IPR018827">
    <property type="entry name" value="YTP1_C"/>
</dbReference>
<feature type="transmembrane region" description="Helical" evidence="2">
    <location>
        <begin position="236"/>
        <end position="255"/>
    </location>
</feature>
<dbReference type="Pfam" id="PF10355">
    <property type="entry name" value="Ytp1"/>
    <property type="match status" value="1"/>
</dbReference>